<evidence type="ECO:0000313" key="9">
    <source>
        <dbReference type="Proteomes" id="UP000007819"/>
    </source>
</evidence>
<dbReference type="Gene3D" id="3.30.559.10">
    <property type="entry name" value="Chloramphenicol acetyltransferase-like domain"/>
    <property type="match status" value="1"/>
</dbReference>
<dbReference type="Proteomes" id="UP000007819">
    <property type="component" value="Chromosome A1"/>
</dbReference>
<dbReference type="GO" id="GO:0006086">
    <property type="term" value="P:pyruvate decarboxylation to acetyl-CoA"/>
    <property type="evidence" value="ECO:0007669"/>
    <property type="project" value="InterPro"/>
</dbReference>
<dbReference type="InterPro" id="IPR036625">
    <property type="entry name" value="E3-bd_dom_sf"/>
</dbReference>
<dbReference type="PROSITE" id="PS00189">
    <property type="entry name" value="LIPOYL"/>
    <property type="match status" value="2"/>
</dbReference>
<name>A0A8R2A4H0_ACYPI</name>
<dbReference type="PANTHER" id="PTHR23151">
    <property type="entry name" value="DIHYDROLIPOAMIDE ACETYL/SUCCINYL-TRANSFERASE-RELATED"/>
    <property type="match status" value="1"/>
</dbReference>
<feature type="compositionally biased region" description="Low complexity" evidence="5">
    <location>
        <begin position="342"/>
        <end position="355"/>
    </location>
</feature>
<dbReference type="PROSITE" id="PS51826">
    <property type="entry name" value="PSBD"/>
    <property type="match status" value="1"/>
</dbReference>
<dbReference type="GeneID" id="100167278"/>
<evidence type="ECO:0000256" key="2">
    <source>
        <dbReference type="ARBA" id="ARBA00022823"/>
    </source>
</evidence>
<feature type="domain" description="Peripheral subunit-binding (PSBD)" evidence="7">
    <location>
        <begin position="286"/>
        <end position="323"/>
    </location>
</feature>
<evidence type="ECO:0000256" key="3">
    <source>
        <dbReference type="ARBA" id="ARBA00022946"/>
    </source>
</evidence>
<dbReference type="GO" id="GO:0045254">
    <property type="term" value="C:pyruvate dehydrogenase complex"/>
    <property type="evidence" value="ECO:0007669"/>
    <property type="project" value="InterPro"/>
</dbReference>
<dbReference type="AlphaFoldDB" id="A0A8R2A4H0"/>
<dbReference type="PROSITE" id="PS50968">
    <property type="entry name" value="BIOTINYL_LIPOYL"/>
    <property type="match status" value="2"/>
</dbReference>
<feature type="domain" description="Lipoyl-binding" evidence="6">
    <location>
        <begin position="45"/>
        <end position="121"/>
    </location>
</feature>
<dbReference type="GO" id="GO:0016746">
    <property type="term" value="F:acyltransferase activity"/>
    <property type="evidence" value="ECO:0007669"/>
    <property type="project" value="UniProtKB-KW"/>
</dbReference>
<dbReference type="InterPro" id="IPR023213">
    <property type="entry name" value="CAT-like_dom_sf"/>
</dbReference>
<comment type="similarity">
    <text evidence="1 4">Belongs to the 2-oxoacid dehydrogenase family.</text>
</comment>
<proteinExistence type="inferred from homology"/>
<dbReference type="SUPFAM" id="SSF47005">
    <property type="entry name" value="Peripheral subunit-binding domain of 2-oxo acid dehydrogenase complex"/>
    <property type="match status" value="1"/>
</dbReference>
<accession>A0A8R2A4H0</accession>
<dbReference type="SUPFAM" id="SSF51230">
    <property type="entry name" value="Single hybrid motif"/>
    <property type="match status" value="2"/>
</dbReference>
<keyword evidence="2 4" id="KW-0450">Lipoyl</keyword>
<comment type="cofactor">
    <cofactor evidence="4">
        <name>(R)-lipoate</name>
        <dbReference type="ChEBI" id="CHEBI:83088"/>
    </cofactor>
</comment>
<keyword evidence="9" id="KW-1185">Reference proteome</keyword>
<organism evidence="8 9">
    <name type="scientific">Acyrthosiphon pisum</name>
    <name type="common">Pea aphid</name>
    <dbReference type="NCBI Taxonomy" id="7029"/>
    <lineage>
        <taxon>Eukaryota</taxon>
        <taxon>Metazoa</taxon>
        <taxon>Ecdysozoa</taxon>
        <taxon>Arthropoda</taxon>
        <taxon>Hexapoda</taxon>
        <taxon>Insecta</taxon>
        <taxon>Pterygota</taxon>
        <taxon>Neoptera</taxon>
        <taxon>Paraneoptera</taxon>
        <taxon>Hemiptera</taxon>
        <taxon>Sternorrhyncha</taxon>
        <taxon>Aphidomorpha</taxon>
        <taxon>Aphidoidea</taxon>
        <taxon>Aphididae</taxon>
        <taxon>Macrosiphini</taxon>
        <taxon>Acyrthosiphon</taxon>
    </lineage>
</organism>
<dbReference type="FunFam" id="2.40.50.100:FF:000010">
    <property type="entry name" value="Acetyltransferase component of pyruvate dehydrogenase complex"/>
    <property type="match status" value="2"/>
</dbReference>
<dbReference type="InterPro" id="IPR003016">
    <property type="entry name" value="2-oxoA_DH_lipoyl-BS"/>
</dbReference>
<keyword evidence="4" id="KW-0012">Acyltransferase</keyword>
<reference evidence="9" key="1">
    <citation type="submission" date="2010-06" db="EMBL/GenBank/DDBJ databases">
        <authorList>
            <person name="Jiang H."/>
            <person name="Abraham K."/>
            <person name="Ali S."/>
            <person name="Alsbrooks S.L."/>
            <person name="Anim B.N."/>
            <person name="Anosike U.S."/>
            <person name="Attaway T."/>
            <person name="Bandaranaike D.P."/>
            <person name="Battles P.K."/>
            <person name="Bell S.N."/>
            <person name="Bell A.V."/>
            <person name="Beltran B."/>
            <person name="Bickham C."/>
            <person name="Bustamante Y."/>
            <person name="Caleb T."/>
            <person name="Canada A."/>
            <person name="Cardenas V."/>
            <person name="Carter K."/>
            <person name="Chacko J."/>
            <person name="Chandrabose M.N."/>
            <person name="Chavez D."/>
            <person name="Chavez A."/>
            <person name="Chen L."/>
            <person name="Chu H.-S."/>
            <person name="Claassen K.J."/>
            <person name="Cockrell R."/>
            <person name="Collins M."/>
            <person name="Cooper J.A."/>
            <person name="Cree A."/>
            <person name="Curry S.M."/>
            <person name="Da Y."/>
            <person name="Dao M.D."/>
            <person name="Das B."/>
            <person name="Davila M.-L."/>
            <person name="Davy-Carroll L."/>
            <person name="Denson S."/>
            <person name="Dinh H."/>
            <person name="Ebong V.E."/>
            <person name="Edwards J.R."/>
            <person name="Egan A."/>
            <person name="El-Daye J."/>
            <person name="Escobedo L."/>
            <person name="Fernandez S."/>
            <person name="Fernando P.R."/>
            <person name="Flagg N."/>
            <person name="Forbes L.D."/>
            <person name="Fowler R.G."/>
            <person name="Fu Q."/>
            <person name="Gabisi R.A."/>
            <person name="Ganer J."/>
            <person name="Garbino Pronczuk A."/>
            <person name="Garcia R.M."/>
            <person name="Garner T."/>
            <person name="Garrett T.E."/>
            <person name="Gonzalez D.A."/>
            <person name="Hamid H."/>
            <person name="Hawkins E.S."/>
            <person name="Hirani K."/>
            <person name="Hogues M.E."/>
            <person name="Hollins B."/>
            <person name="Hsiao C.-H."/>
            <person name="Jabil R."/>
            <person name="James M.L."/>
            <person name="Jhangiani S.N."/>
            <person name="Johnson B."/>
            <person name="Johnson Q."/>
            <person name="Joshi V."/>
            <person name="Kalu J.B."/>
            <person name="Kam C."/>
            <person name="Kashfia A."/>
            <person name="Keebler J."/>
            <person name="Kisamo H."/>
            <person name="Kovar C.L."/>
            <person name="Lago L.A."/>
            <person name="Lai C.-Y."/>
            <person name="Laidlaw J."/>
            <person name="Lara F."/>
            <person name="Le T.-K."/>
            <person name="Lee S.L."/>
            <person name="Legall F.H."/>
            <person name="Lemon S.J."/>
            <person name="Lewis L.R."/>
            <person name="Li B."/>
            <person name="Liu Y."/>
            <person name="Liu Y.-S."/>
            <person name="Lopez J."/>
            <person name="Lozado R.J."/>
            <person name="Lu J."/>
            <person name="Madu R.C."/>
            <person name="Maheshwari M."/>
            <person name="Maheshwari R."/>
            <person name="Malloy K."/>
            <person name="Martinez E."/>
            <person name="Mathew T."/>
            <person name="Mercado I.C."/>
            <person name="Mercado C."/>
            <person name="Meyer B."/>
            <person name="Montgomery K."/>
            <person name="Morgan M.B."/>
            <person name="Munidasa M."/>
            <person name="Nazareth L.V."/>
            <person name="Nelson J."/>
            <person name="Ng B.M."/>
            <person name="Nguyen N.B."/>
            <person name="Nguyen P.Q."/>
            <person name="Nguyen T."/>
            <person name="Obregon M."/>
            <person name="Okwuonu G.O."/>
            <person name="Onwere C.G."/>
            <person name="Orozco G."/>
            <person name="Parra A."/>
            <person name="Patel S."/>
            <person name="Patil S."/>
            <person name="Perez A."/>
            <person name="Perez Y."/>
            <person name="Pham C."/>
            <person name="Primus E.L."/>
            <person name="Pu L.-L."/>
            <person name="Puazo M."/>
            <person name="Qin X."/>
            <person name="Quiroz J.B."/>
            <person name="Reese J."/>
            <person name="Richards S."/>
            <person name="Rives C.M."/>
            <person name="Robberts R."/>
            <person name="Ruiz S.J."/>
            <person name="Ruiz M.J."/>
            <person name="Santibanez J."/>
            <person name="Schneider B.W."/>
            <person name="Sisson I."/>
            <person name="Smith M."/>
            <person name="Sodergren E."/>
            <person name="Song X.-Z."/>
            <person name="Song B.B."/>
            <person name="Summersgill H."/>
            <person name="Thelus R."/>
            <person name="Thornton R.D."/>
            <person name="Trejos Z.Y."/>
            <person name="Usmani K."/>
            <person name="Vattathil S."/>
            <person name="Villasana D."/>
            <person name="Walker D.L."/>
            <person name="Wang S."/>
            <person name="Wang K."/>
            <person name="White C.S."/>
            <person name="Williams A.C."/>
            <person name="Williamson J."/>
            <person name="Wilson K."/>
            <person name="Woghiren I.O."/>
            <person name="Woodworth J.R."/>
            <person name="Worley K.C."/>
            <person name="Wright R.A."/>
            <person name="Wu W."/>
            <person name="Young L."/>
            <person name="Zhang L."/>
            <person name="Zhang J."/>
            <person name="Zhu Y."/>
            <person name="Muzny D.M."/>
            <person name="Weinstock G."/>
            <person name="Gibbs R.A."/>
        </authorList>
    </citation>
    <scope>NUCLEOTIDE SEQUENCE [LARGE SCALE GENOMIC DNA]</scope>
    <source>
        <strain evidence="9">LSR1</strain>
    </source>
</reference>
<dbReference type="EnsemblMetazoa" id="XM_001945611.5">
    <property type="protein sequence ID" value="XP_001945646.2"/>
    <property type="gene ID" value="LOC100167278"/>
</dbReference>
<evidence type="ECO:0000256" key="4">
    <source>
        <dbReference type="RuleBase" id="RU003423"/>
    </source>
</evidence>
<dbReference type="InterPro" id="IPR045257">
    <property type="entry name" value="E2/Pdx1"/>
</dbReference>
<dbReference type="InterPro" id="IPR004167">
    <property type="entry name" value="PSBD"/>
</dbReference>
<evidence type="ECO:0000256" key="5">
    <source>
        <dbReference type="SAM" id="MobiDB-lite"/>
    </source>
</evidence>
<dbReference type="PANTHER" id="PTHR23151:SF90">
    <property type="entry name" value="DIHYDROLIPOYLLYSINE-RESIDUE ACETYLTRANSFERASE COMPONENT OF PYRUVATE DEHYDROGENASE COMPLEX, MITOCHONDRIAL-RELATED"/>
    <property type="match status" value="1"/>
</dbReference>
<dbReference type="InterPro" id="IPR001078">
    <property type="entry name" value="2-oxoacid_DH_actylTfrase"/>
</dbReference>
<keyword evidence="3" id="KW-0809">Transit peptide</keyword>
<reference evidence="8" key="2">
    <citation type="submission" date="2022-06" db="UniProtKB">
        <authorList>
            <consortium name="EnsemblMetazoa"/>
        </authorList>
    </citation>
    <scope>IDENTIFICATION</scope>
</reference>
<dbReference type="Gene3D" id="2.40.50.100">
    <property type="match status" value="2"/>
</dbReference>
<dbReference type="OrthoDB" id="537444at2759"/>
<sequence length="592" mass="63575">MATSLFRSALKGGLHKNYLRKTLCASFNLEKILCIHTSSLLNVKGQEINMPSLSPTMTEGNIVKWLKKEGDKISAGDVLCEIQTDKAVMSFETEEEGVLAKILVPDDAKEIKVGSLIALMVAEGEDWKSVETPDAKDVASIATNSQEDEPQESEQTTGGNTPGIELNMPSLSPTMSEGTIIKWHKKPGDKVSAGDVLCDIQTDKAVMSFETEEEGTLAKILLGDDSKDVKVGDLIALMVAEGEDWNDVQVPGKKKTKSSVAKEDVQKPKVEIYTSSEPTTRHSYDGYSPAVRSLLELYAIDASKIVGTGKQGKILKGDVLKHVTENHLSIKPPRTVPLPGETSSPKTVTPTTVSRPTKGPGYVDIPLTGMRLTIAKRLTESKTMIPHAYATAESNIDSLLVLRKQLKSAGISVSVNDFIIKAVAVALKQCPLVNCHFIKDQVVLQETSDISIAVATEAGLITPIVTNADNKALDEISAEIKELAGRARIGKLQLHEFQGGSFTISNLGMFDITEFSAIINPPQCGILAIGSGRPVIALNGKPQTIMTATLSYDSRAISESAASNFLETLQGLLETPASLLLTSPANKKRASN</sequence>
<evidence type="ECO:0000256" key="1">
    <source>
        <dbReference type="ARBA" id="ARBA00007317"/>
    </source>
</evidence>
<dbReference type="Gene3D" id="4.10.320.10">
    <property type="entry name" value="E3-binding domain"/>
    <property type="match status" value="1"/>
</dbReference>
<dbReference type="InterPro" id="IPR011053">
    <property type="entry name" value="Single_hybrid_motif"/>
</dbReference>
<evidence type="ECO:0000313" key="8">
    <source>
        <dbReference type="EnsemblMetazoa" id="XP_001945646.2"/>
    </source>
</evidence>
<evidence type="ECO:0000259" key="7">
    <source>
        <dbReference type="PROSITE" id="PS51826"/>
    </source>
</evidence>
<keyword evidence="4" id="KW-0808">Transferase</keyword>
<dbReference type="Pfam" id="PF02817">
    <property type="entry name" value="E3_binding"/>
    <property type="match status" value="1"/>
</dbReference>
<dbReference type="EC" id="2.3.1.-" evidence="4"/>
<dbReference type="SUPFAM" id="SSF52777">
    <property type="entry name" value="CoA-dependent acyltransferases"/>
    <property type="match status" value="1"/>
</dbReference>
<dbReference type="Pfam" id="PF00364">
    <property type="entry name" value="Biotin_lipoyl"/>
    <property type="match status" value="2"/>
</dbReference>
<dbReference type="InterPro" id="IPR000089">
    <property type="entry name" value="Biotin_lipoyl"/>
</dbReference>
<feature type="region of interest" description="Disordered" evidence="5">
    <location>
        <begin position="330"/>
        <end position="355"/>
    </location>
</feature>
<dbReference type="GO" id="GO:0005739">
    <property type="term" value="C:mitochondrion"/>
    <property type="evidence" value="ECO:0007669"/>
    <property type="project" value="TreeGrafter"/>
</dbReference>
<evidence type="ECO:0000259" key="6">
    <source>
        <dbReference type="PROSITE" id="PS50968"/>
    </source>
</evidence>
<feature type="domain" description="Lipoyl-binding" evidence="6">
    <location>
        <begin position="163"/>
        <end position="239"/>
    </location>
</feature>
<dbReference type="Pfam" id="PF00198">
    <property type="entry name" value="2-oxoacid_dh"/>
    <property type="match status" value="1"/>
</dbReference>
<dbReference type="RefSeq" id="XP_001945646.2">
    <property type="nucleotide sequence ID" value="XM_001945611.4"/>
</dbReference>
<dbReference type="CDD" id="cd06849">
    <property type="entry name" value="lipoyl_domain"/>
    <property type="match status" value="2"/>
</dbReference>
<protein>
    <recommendedName>
        <fullName evidence="4">Dihydrolipoamide acetyltransferase component of pyruvate dehydrogenase complex</fullName>
        <ecNumber evidence="4">2.3.1.-</ecNumber>
    </recommendedName>
</protein>
<feature type="region of interest" description="Disordered" evidence="5">
    <location>
        <begin position="141"/>
        <end position="165"/>
    </location>
</feature>
<dbReference type="KEGG" id="api:100167278"/>